<gene>
    <name evidence="6" type="ORF">ACFY3B_06950</name>
</gene>
<dbReference type="InterPro" id="IPR036322">
    <property type="entry name" value="WD40_repeat_dom_sf"/>
</dbReference>
<dbReference type="PANTHER" id="PTHR44019:SF8">
    <property type="entry name" value="POC1 CENTRIOLAR PROTEIN HOMOLOG"/>
    <property type="match status" value="1"/>
</dbReference>
<keyword evidence="7" id="KW-1185">Reference proteome</keyword>
<proteinExistence type="predicted"/>
<dbReference type="Pfam" id="PF00656">
    <property type="entry name" value="Peptidase_C14"/>
    <property type="match status" value="1"/>
</dbReference>
<keyword evidence="2" id="KW-0677">Repeat</keyword>
<sequence>MSTSPRRFFIGCGTSVYSSESGFEDRPELVDEIRRMSDLFTRYLPYQSVPGFEPNLSRQELTGQLSRFLTAADRHPDDIVVFYYTGHGETDGGDLILPFPETTSDLSRTGVWASELTNWLIRGTVVQRFLVILDTCFAAAATRDLGKGALDRLDLLGGRAVNPSIAVLAAARPHESARSGAFSRGLDAAIRNRASGGHEPRYLALNSVYNVVRHELPQWQRARILQADDGDTVTEFLPNPRYNQSLHGLNLRAQRDHEQQVARRAEFLSHVLPRAQGLDVVVEGVWLFTGRTAALRSCAAWLRRPPGTPSSTLVVTGNPGSGKSALLSRLYMLGSRRLRSRIPMTSGNDEVDVPENVLTCFVHVRGQTVGQLLAALCQALDVDEAANVEELLSEVASRDQHQAIILDALDEAADVESVMREVVQPLVRGAGKTNVRILIGTRRHLVDRLGRDVVVRNLDDPEYADQESVRRYAERCLRELGNPSPYLSVAENLTHEVATAVGNAAGHSFLVALISARSLALRDYVVDPGDAAWRRALPRFAAEAMRRDLEDRLGESANKARDLLLPLAYADGAGLPWEDIWAPLATTLSGEVYTDADIDWLIEHAGYYVVEALANQRSVYRLYHEALASYLRSNRSNRSIQQTIFTFFEKRSQVPTTTGRARWSEAHPYVLANLASHAAAGGNLDRLLLDPAFLTEADQNRLLAVCDSAMTEEGHAAGRAYREAVHHFGRAELWERLSYLELAARQHDASALAERIVAQAVQRPWRALWASWTAPHPHRILGSPVDGVTALAVVPGKEADLVVAGTRQGALHCWDPLSNPSQVQVYRPHTSGVTGLDVVESDGTCRLLVSETHGTITLHELPTLRPVAHKRLAWLSSIQTASTLRAGRTLLGVAALGRRIRAVRIATEGSTQPQMQTIDRRSPRRIPRMRRESPDVPELVKPFQHPHKLTAIVTTHLAGDPVIVTGTWNGYSYLWDALTGAQIASLRDDDSLMSDKIDLRSVPPAVTALLVIDHGDVKVVVRGLADGRISSSRLERWGHRVLWTGPVATRNAHDKAVHAMTALRVEGEDIVVTAGGDNLLRAWYLESLRPFGQPWRGHTGPIRAVTTGAVEERQLIISGSSDGTVRMWDLDARPRVTGAWQGHTRTITDMVTTIVDGRTVLVTASSDGIVRIFDGESGHMLRSWFAHTGGVSCLTIGQRAGLPVALTTGRNGGTRVWDLSTADLVAEPFLLEGLTVTALTAGTSDEGDFGCAGDADGTVHTWRLHDGQALKSRPLPRAARVERLAVLPTADGPMVLVGDADGRVTVFRGQRLESIAYVDQVASGRITALRILDDDTAFSVLVLAGEELTIWDVASGKGYRRRVPGVTCLTAGIGGRVLLGYASGVVAELRQATDQASVRKSSVEARIDAIAAFDAGEGLTIVVATEEATLAVWRTTNADGPASGAGPRLGGVQAMARVQLGEDPAVLTVGEFGEIRFFRFSDGIEVRLPWEAHNGWIRALTVHRIDGVTHAVTGGDDGYVQIWDLDRRVRLRRFSHSSTQPQLTADLAVVDGQRVLVCPAAELGSPWLGIIEYAIEAWNIEGAPRRLGRPWRHRDPVLAVRVVTGEDVTIAFTVSAGAMVQWWDVPTGRRLGGLRFDAPVTCLAVDPALGTVYCGSGPALYRLRLSECRGGRVRRGRGGFPEPWRILNELVTAVGVEAETSTIAVGLQNIVVVLSPEGDERHRIELNSPIAAVEFGGPSTVLVGCAAGVVAFALTPA</sequence>
<dbReference type="Proteomes" id="UP001602287">
    <property type="component" value="Unassembled WGS sequence"/>
</dbReference>
<evidence type="ECO:0000313" key="6">
    <source>
        <dbReference type="EMBL" id="MFF5199333.1"/>
    </source>
</evidence>
<evidence type="ECO:0000256" key="1">
    <source>
        <dbReference type="ARBA" id="ARBA00022574"/>
    </source>
</evidence>
<dbReference type="Pfam" id="PF00400">
    <property type="entry name" value="WD40"/>
    <property type="match status" value="3"/>
</dbReference>
<dbReference type="InterPro" id="IPR027417">
    <property type="entry name" value="P-loop_NTPase"/>
</dbReference>
<keyword evidence="1 3" id="KW-0853">WD repeat</keyword>
<name>A0ABW6VRZ4_9ACTN</name>
<dbReference type="SUPFAM" id="SSF50978">
    <property type="entry name" value="WD40 repeat-like"/>
    <property type="match status" value="1"/>
</dbReference>
<feature type="repeat" description="WD" evidence="3">
    <location>
        <begin position="1095"/>
        <end position="1138"/>
    </location>
</feature>
<dbReference type="Gene3D" id="2.130.10.10">
    <property type="entry name" value="YVTN repeat-like/Quinoprotein amine dehydrogenase"/>
    <property type="match status" value="4"/>
</dbReference>
<evidence type="ECO:0000313" key="7">
    <source>
        <dbReference type="Proteomes" id="UP001602287"/>
    </source>
</evidence>
<feature type="domain" description="Nephrocystin 3-like N-terminal" evidence="5">
    <location>
        <begin position="299"/>
        <end position="441"/>
    </location>
</feature>
<dbReference type="InterPro" id="IPR011600">
    <property type="entry name" value="Pept_C14_caspase"/>
</dbReference>
<organism evidence="6 7">
    <name type="scientific">Micromonospora parva</name>
    <dbReference type="NCBI Taxonomy" id="1464048"/>
    <lineage>
        <taxon>Bacteria</taxon>
        <taxon>Bacillati</taxon>
        <taxon>Actinomycetota</taxon>
        <taxon>Actinomycetes</taxon>
        <taxon>Micromonosporales</taxon>
        <taxon>Micromonosporaceae</taxon>
        <taxon>Micromonospora</taxon>
    </lineage>
</organism>
<dbReference type="InterPro" id="IPR015943">
    <property type="entry name" value="WD40/YVTN_repeat-like_dom_sf"/>
</dbReference>
<evidence type="ECO:0000259" key="4">
    <source>
        <dbReference type="Pfam" id="PF00656"/>
    </source>
</evidence>
<dbReference type="SUPFAM" id="SSF52540">
    <property type="entry name" value="P-loop containing nucleoside triphosphate hydrolases"/>
    <property type="match status" value="1"/>
</dbReference>
<dbReference type="PROSITE" id="PS50294">
    <property type="entry name" value="WD_REPEATS_REGION"/>
    <property type="match status" value="1"/>
</dbReference>
<feature type="repeat" description="WD" evidence="3">
    <location>
        <begin position="1512"/>
        <end position="1533"/>
    </location>
</feature>
<dbReference type="InterPro" id="IPR019775">
    <property type="entry name" value="WD40_repeat_CS"/>
</dbReference>
<dbReference type="InterPro" id="IPR056884">
    <property type="entry name" value="NPHP3-like_N"/>
</dbReference>
<dbReference type="PROSITE" id="PS00678">
    <property type="entry name" value="WD_REPEATS_1"/>
    <property type="match status" value="2"/>
</dbReference>
<dbReference type="Gene3D" id="3.40.50.300">
    <property type="entry name" value="P-loop containing nucleotide triphosphate hydrolases"/>
    <property type="match status" value="1"/>
</dbReference>
<feature type="domain" description="Peptidase C14 caspase" evidence="4">
    <location>
        <begin position="25"/>
        <end position="143"/>
    </location>
</feature>
<dbReference type="Pfam" id="PF24883">
    <property type="entry name" value="NPHP3_N"/>
    <property type="match status" value="1"/>
</dbReference>
<dbReference type="SUPFAM" id="SSF50998">
    <property type="entry name" value="Quinoprotein alcohol dehydrogenase-like"/>
    <property type="match status" value="2"/>
</dbReference>
<accession>A0ABW6VRZ4</accession>
<dbReference type="RefSeq" id="WP_036411131.1">
    <property type="nucleotide sequence ID" value="NZ_JBEZDH010000010.1"/>
</dbReference>
<reference evidence="6 7" key="1">
    <citation type="submission" date="2024-10" db="EMBL/GenBank/DDBJ databases">
        <title>The Natural Products Discovery Center: Release of the First 8490 Sequenced Strains for Exploring Actinobacteria Biosynthetic Diversity.</title>
        <authorList>
            <person name="Kalkreuter E."/>
            <person name="Kautsar S.A."/>
            <person name="Yang D."/>
            <person name="Bader C.D."/>
            <person name="Teijaro C.N."/>
            <person name="Fluegel L."/>
            <person name="Davis C.M."/>
            <person name="Simpson J.R."/>
            <person name="Lauterbach L."/>
            <person name="Steele A.D."/>
            <person name="Gui C."/>
            <person name="Meng S."/>
            <person name="Li G."/>
            <person name="Viehrig K."/>
            <person name="Ye F."/>
            <person name="Su P."/>
            <person name="Kiefer A.F."/>
            <person name="Nichols A."/>
            <person name="Cepeda A.J."/>
            <person name="Yan W."/>
            <person name="Fan B."/>
            <person name="Jiang Y."/>
            <person name="Adhikari A."/>
            <person name="Zheng C.-J."/>
            <person name="Schuster L."/>
            <person name="Cowan T.M."/>
            <person name="Smanski M.J."/>
            <person name="Chevrette M.G."/>
            <person name="De Carvalho L.P.S."/>
            <person name="Shen B."/>
        </authorList>
    </citation>
    <scope>NUCLEOTIDE SEQUENCE [LARGE SCALE GENOMIC DNA]</scope>
    <source>
        <strain evidence="6 7">NPDC000140</strain>
    </source>
</reference>
<dbReference type="Gene3D" id="3.40.50.1460">
    <property type="match status" value="1"/>
</dbReference>
<dbReference type="SMART" id="SM00320">
    <property type="entry name" value="WD40"/>
    <property type="match status" value="10"/>
</dbReference>
<dbReference type="InterPro" id="IPR001680">
    <property type="entry name" value="WD40_rpt"/>
</dbReference>
<evidence type="ECO:0000256" key="3">
    <source>
        <dbReference type="PROSITE-ProRule" id="PRU00221"/>
    </source>
</evidence>
<dbReference type="PROSITE" id="PS50082">
    <property type="entry name" value="WD_REPEATS_2"/>
    <property type="match status" value="2"/>
</dbReference>
<evidence type="ECO:0000256" key="2">
    <source>
        <dbReference type="ARBA" id="ARBA00022737"/>
    </source>
</evidence>
<comment type="caution">
    <text evidence="6">The sequence shown here is derived from an EMBL/GenBank/DDBJ whole genome shotgun (WGS) entry which is preliminary data.</text>
</comment>
<evidence type="ECO:0000259" key="5">
    <source>
        <dbReference type="Pfam" id="PF24883"/>
    </source>
</evidence>
<dbReference type="InterPro" id="IPR050505">
    <property type="entry name" value="WDR55/POC1"/>
</dbReference>
<dbReference type="InterPro" id="IPR011047">
    <property type="entry name" value="Quinoprotein_ADH-like_sf"/>
</dbReference>
<protein>
    <submittedName>
        <fullName evidence="6">AAA family ATPase</fullName>
    </submittedName>
</protein>
<dbReference type="PANTHER" id="PTHR44019">
    <property type="entry name" value="WD REPEAT-CONTAINING PROTEIN 55"/>
    <property type="match status" value="1"/>
</dbReference>
<dbReference type="EMBL" id="JBIAZM010000002">
    <property type="protein sequence ID" value="MFF5199333.1"/>
    <property type="molecule type" value="Genomic_DNA"/>
</dbReference>